<feature type="compositionally biased region" description="Polar residues" evidence="1">
    <location>
        <begin position="386"/>
        <end position="399"/>
    </location>
</feature>
<dbReference type="EMBL" id="QRZC01000051">
    <property type="protein sequence ID" value="RGV34144.1"/>
    <property type="molecule type" value="Genomic_DNA"/>
</dbReference>
<dbReference type="NCBIfam" id="NF041325">
    <property type="entry name" value="Bacteroid_MobB"/>
    <property type="match status" value="1"/>
</dbReference>
<protein>
    <submittedName>
        <fullName evidence="3">Mobilization protein</fullName>
    </submittedName>
</protein>
<gene>
    <name evidence="3" type="ORF">DWW14_23115</name>
</gene>
<dbReference type="Pfam" id="PF03432">
    <property type="entry name" value="Relaxase"/>
    <property type="match status" value="1"/>
</dbReference>
<name>A0A412X1E3_BACUN</name>
<evidence type="ECO:0000313" key="4">
    <source>
        <dbReference type="Proteomes" id="UP000285343"/>
    </source>
</evidence>
<dbReference type="RefSeq" id="WP_117867296.1">
    <property type="nucleotide sequence ID" value="NZ_QRZC01000051.1"/>
</dbReference>
<organism evidence="3 4">
    <name type="scientific">Bacteroides uniformis</name>
    <dbReference type="NCBI Taxonomy" id="820"/>
    <lineage>
        <taxon>Bacteria</taxon>
        <taxon>Pseudomonadati</taxon>
        <taxon>Bacteroidota</taxon>
        <taxon>Bacteroidia</taxon>
        <taxon>Bacteroidales</taxon>
        <taxon>Bacteroidaceae</taxon>
        <taxon>Bacteroides</taxon>
    </lineage>
</organism>
<feature type="compositionally biased region" description="Basic residues" evidence="1">
    <location>
        <begin position="401"/>
        <end position="411"/>
    </location>
</feature>
<sequence>MVAKISVGSSLFGALSYNQNKVDEEQGKVLLSNRMFESEDGNFSIRRCMECFDMHLPADLKTEKPIIHISLNPHPDDVLLDSQLADIAKEYMDKLGYGNQPYIVYKHEDIARHHIHIVSIRVDDTGKKINDKFEHIRSKQITRELEQKYGLHPAEKKQAAERPELKKVDYRAGDVKHQLSNTVKALASSYRFQSFTEYKALLSIYNVQAEEVKGEVNGKPYNGIVYSATNDKGEKQGNPFKSSSLGKSVGYEAIQRHIKKSTKGIQDKNLKERTRRTVGAVMKSTYNRKELEQELKKKGIDVLFRQNDTGRIYGVTFIDHENRTVLNGSRLGKDFSANVFNNLFSGSRTLTGNSKQEMQEHTPEFNSTGHLENTGKTIAGLFSLLSGGNDTPPDNSQVPPSKKRKKKKQSKHSINSPFHSKNVILLL</sequence>
<feature type="region of interest" description="Disordered" evidence="1">
    <location>
        <begin position="350"/>
        <end position="371"/>
    </location>
</feature>
<reference evidence="3 4" key="1">
    <citation type="submission" date="2018-08" db="EMBL/GenBank/DDBJ databases">
        <title>A genome reference for cultivated species of the human gut microbiota.</title>
        <authorList>
            <person name="Zou Y."/>
            <person name="Xue W."/>
            <person name="Luo G."/>
        </authorList>
    </citation>
    <scope>NUCLEOTIDE SEQUENCE [LARGE SCALE GENOMIC DNA]</scope>
    <source>
        <strain evidence="3 4">AF14-42</strain>
    </source>
</reference>
<proteinExistence type="predicted"/>
<feature type="region of interest" description="Disordered" evidence="1">
    <location>
        <begin position="385"/>
        <end position="421"/>
    </location>
</feature>
<dbReference type="AlphaFoldDB" id="A0A412X1E3"/>
<feature type="domain" description="MobA/VirD2-like nuclease" evidence="2">
    <location>
        <begin position="17"/>
        <end position="151"/>
    </location>
</feature>
<evidence type="ECO:0000259" key="2">
    <source>
        <dbReference type="Pfam" id="PF03432"/>
    </source>
</evidence>
<evidence type="ECO:0000313" key="3">
    <source>
        <dbReference type="EMBL" id="RGV34144.1"/>
    </source>
</evidence>
<dbReference type="Proteomes" id="UP000285343">
    <property type="component" value="Unassembled WGS sequence"/>
</dbReference>
<evidence type="ECO:0000256" key="1">
    <source>
        <dbReference type="SAM" id="MobiDB-lite"/>
    </source>
</evidence>
<accession>A0A412X1E3</accession>
<comment type="caution">
    <text evidence="3">The sequence shown here is derived from an EMBL/GenBank/DDBJ whole genome shotgun (WGS) entry which is preliminary data.</text>
</comment>
<dbReference type="InterPro" id="IPR005094">
    <property type="entry name" value="Endonuclease_MobA/VirD2"/>
</dbReference>